<dbReference type="InterPro" id="IPR008271">
    <property type="entry name" value="Ser/Thr_kinase_AS"/>
</dbReference>
<comment type="caution">
    <text evidence="10">The sequence shown here is derived from an EMBL/GenBank/DDBJ whole genome shotgun (WGS) entry which is preliminary data.</text>
</comment>
<evidence type="ECO:0000313" key="11">
    <source>
        <dbReference type="Proteomes" id="UP000325902"/>
    </source>
</evidence>
<dbReference type="GO" id="GO:0005524">
    <property type="term" value="F:ATP binding"/>
    <property type="evidence" value="ECO:0007669"/>
    <property type="project" value="UniProtKB-KW"/>
</dbReference>
<proteinExistence type="predicted"/>
<dbReference type="Gene3D" id="1.10.510.10">
    <property type="entry name" value="Transferase(Phosphotransferase) domain 1"/>
    <property type="match status" value="1"/>
</dbReference>
<evidence type="ECO:0000313" key="10">
    <source>
        <dbReference type="EMBL" id="KAB2572347.1"/>
    </source>
</evidence>
<evidence type="ECO:0000256" key="4">
    <source>
        <dbReference type="ARBA" id="ARBA00022741"/>
    </source>
</evidence>
<dbReference type="InterPro" id="IPR000719">
    <property type="entry name" value="Prot_kinase_dom"/>
</dbReference>
<dbReference type="EMBL" id="VCHE01000080">
    <property type="protein sequence ID" value="KAB2572347.1"/>
    <property type="molecule type" value="Genomic_DNA"/>
</dbReference>
<keyword evidence="2" id="KW-0723">Serine/threonine-protein kinase</keyword>
<feature type="domain" description="Protein kinase" evidence="9">
    <location>
        <begin position="1"/>
        <end position="225"/>
    </location>
</feature>
<comment type="catalytic activity">
    <reaction evidence="7">
        <text>L-threonyl-[protein] + ATP = O-phospho-L-threonyl-[protein] + ADP + H(+)</text>
        <dbReference type="Rhea" id="RHEA:46608"/>
        <dbReference type="Rhea" id="RHEA-COMP:11060"/>
        <dbReference type="Rhea" id="RHEA-COMP:11605"/>
        <dbReference type="ChEBI" id="CHEBI:15378"/>
        <dbReference type="ChEBI" id="CHEBI:30013"/>
        <dbReference type="ChEBI" id="CHEBI:30616"/>
        <dbReference type="ChEBI" id="CHEBI:61977"/>
        <dbReference type="ChEBI" id="CHEBI:456216"/>
        <dbReference type="EC" id="2.7.11.1"/>
    </reaction>
</comment>
<keyword evidence="4" id="KW-0547">Nucleotide-binding</keyword>
<dbReference type="PROSITE" id="PS50011">
    <property type="entry name" value="PROTEIN_KINASE_DOM"/>
    <property type="match status" value="1"/>
</dbReference>
<dbReference type="Pfam" id="PF00069">
    <property type="entry name" value="Pkinase"/>
    <property type="match status" value="1"/>
</dbReference>
<reference evidence="10 11" key="1">
    <citation type="journal article" date="2019" name="Sci. Rep.">
        <title>A multi-omics analysis of the grapevine pathogen Lasiodiplodia theobromae reveals that temperature affects the expression of virulence- and pathogenicity-related genes.</title>
        <authorList>
            <person name="Felix C."/>
            <person name="Meneses R."/>
            <person name="Goncalves M.F.M."/>
            <person name="Tilleman L."/>
            <person name="Duarte A.S."/>
            <person name="Jorrin-Novo J.V."/>
            <person name="Van de Peer Y."/>
            <person name="Deforce D."/>
            <person name="Van Nieuwerburgh F."/>
            <person name="Esteves A.C."/>
            <person name="Alves A."/>
        </authorList>
    </citation>
    <scope>NUCLEOTIDE SEQUENCE [LARGE SCALE GENOMIC DNA]</scope>
    <source>
        <strain evidence="10 11">LA-SOL3</strain>
    </source>
</reference>
<gene>
    <name evidence="10" type="ORF">DBV05_g8972</name>
</gene>
<accession>A0A5N5D479</accession>
<evidence type="ECO:0000256" key="3">
    <source>
        <dbReference type="ARBA" id="ARBA00022679"/>
    </source>
</evidence>
<keyword evidence="3" id="KW-0808">Transferase</keyword>
<evidence type="ECO:0000256" key="2">
    <source>
        <dbReference type="ARBA" id="ARBA00022527"/>
    </source>
</evidence>
<dbReference type="PANTHER" id="PTHR43671">
    <property type="entry name" value="SERINE/THREONINE-PROTEIN KINASE NEK"/>
    <property type="match status" value="1"/>
</dbReference>
<keyword evidence="5" id="KW-0418">Kinase</keyword>
<evidence type="ECO:0000256" key="1">
    <source>
        <dbReference type="ARBA" id="ARBA00012513"/>
    </source>
</evidence>
<dbReference type="SUPFAM" id="SSF56112">
    <property type="entry name" value="Protein kinase-like (PK-like)"/>
    <property type="match status" value="1"/>
</dbReference>
<dbReference type="InterPro" id="IPR011009">
    <property type="entry name" value="Kinase-like_dom_sf"/>
</dbReference>
<sequence length="225" mass="24815">MVDSFINPEKMIGAIYLTYYDQGDLTGYVKKESGTPIANDITWNIFTNICAALAYCHHGIRSPHDDANPPPTWSAIIHRDIKTDNIFLQSNPTAPGNIIAILGDFDWSTNHSLERTIYRRPTDGSSYQSPADPRWLPPESPRYTMASDVWGLGAVVTCMCRLVASPEECQVSDGVPPSSSSGGRLGPALQRLVKRAVAWEPRERLSVWGLWRGIVEAEAEAEAGK</sequence>
<comment type="catalytic activity">
    <reaction evidence="8">
        <text>L-seryl-[protein] + ATP = O-phospho-L-seryl-[protein] + ADP + H(+)</text>
        <dbReference type="Rhea" id="RHEA:17989"/>
        <dbReference type="Rhea" id="RHEA-COMP:9863"/>
        <dbReference type="Rhea" id="RHEA-COMP:11604"/>
        <dbReference type="ChEBI" id="CHEBI:15378"/>
        <dbReference type="ChEBI" id="CHEBI:29999"/>
        <dbReference type="ChEBI" id="CHEBI:30616"/>
        <dbReference type="ChEBI" id="CHEBI:83421"/>
        <dbReference type="ChEBI" id="CHEBI:456216"/>
        <dbReference type="EC" id="2.7.11.1"/>
    </reaction>
</comment>
<organism evidence="10 11">
    <name type="scientific">Lasiodiplodia theobromae</name>
    <dbReference type="NCBI Taxonomy" id="45133"/>
    <lineage>
        <taxon>Eukaryota</taxon>
        <taxon>Fungi</taxon>
        <taxon>Dikarya</taxon>
        <taxon>Ascomycota</taxon>
        <taxon>Pezizomycotina</taxon>
        <taxon>Dothideomycetes</taxon>
        <taxon>Dothideomycetes incertae sedis</taxon>
        <taxon>Botryosphaeriales</taxon>
        <taxon>Botryosphaeriaceae</taxon>
        <taxon>Lasiodiplodia</taxon>
    </lineage>
</organism>
<dbReference type="EC" id="2.7.11.1" evidence="1"/>
<protein>
    <recommendedName>
        <fullName evidence="1">non-specific serine/threonine protein kinase</fullName>
        <ecNumber evidence="1">2.7.11.1</ecNumber>
    </recommendedName>
</protein>
<evidence type="ECO:0000256" key="5">
    <source>
        <dbReference type="ARBA" id="ARBA00022777"/>
    </source>
</evidence>
<dbReference type="OrthoDB" id="310217at2759"/>
<keyword evidence="11" id="KW-1185">Reference proteome</keyword>
<evidence type="ECO:0000259" key="9">
    <source>
        <dbReference type="PROSITE" id="PS50011"/>
    </source>
</evidence>
<dbReference type="PROSITE" id="PS00108">
    <property type="entry name" value="PROTEIN_KINASE_ST"/>
    <property type="match status" value="1"/>
</dbReference>
<dbReference type="Proteomes" id="UP000325902">
    <property type="component" value="Unassembled WGS sequence"/>
</dbReference>
<evidence type="ECO:0000256" key="6">
    <source>
        <dbReference type="ARBA" id="ARBA00022840"/>
    </source>
</evidence>
<dbReference type="InterPro" id="IPR050660">
    <property type="entry name" value="NEK_Ser/Thr_kinase"/>
</dbReference>
<dbReference type="SMART" id="SM00220">
    <property type="entry name" value="S_TKc"/>
    <property type="match status" value="1"/>
</dbReference>
<dbReference type="GO" id="GO:0004674">
    <property type="term" value="F:protein serine/threonine kinase activity"/>
    <property type="evidence" value="ECO:0007669"/>
    <property type="project" value="UniProtKB-KW"/>
</dbReference>
<evidence type="ECO:0000256" key="7">
    <source>
        <dbReference type="ARBA" id="ARBA00047899"/>
    </source>
</evidence>
<dbReference type="PANTHER" id="PTHR43671:SF98">
    <property type="entry name" value="SERINE_THREONINE-PROTEIN KINASE NEK11"/>
    <property type="match status" value="1"/>
</dbReference>
<evidence type="ECO:0000256" key="8">
    <source>
        <dbReference type="ARBA" id="ARBA00048679"/>
    </source>
</evidence>
<dbReference type="AlphaFoldDB" id="A0A5N5D479"/>
<name>A0A5N5D479_9PEZI</name>
<keyword evidence="6" id="KW-0067">ATP-binding</keyword>